<evidence type="ECO:0000313" key="1">
    <source>
        <dbReference type="EMBL" id="MDX6182423.1"/>
    </source>
</evidence>
<evidence type="ECO:0000313" key="2">
    <source>
        <dbReference type="EMBL" id="MDX6185664.1"/>
    </source>
</evidence>
<organism evidence="2 3">
    <name type="scientific">Flavobacterium flavipigmentatum</name>
    <dbReference type="NCBI Taxonomy" id="2893884"/>
    <lineage>
        <taxon>Bacteria</taxon>
        <taxon>Pseudomonadati</taxon>
        <taxon>Bacteroidota</taxon>
        <taxon>Flavobacteriia</taxon>
        <taxon>Flavobacteriales</taxon>
        <taxon>Flavobacteriaceae</taxon>
        <taxon>Flavobacterium</taxon>
    </lineage>
</organism>
<keyword evidence="4" id="KW-1185">Reference proteome</keyword>
<sequence length="78" mass="8563">MKATLYHDGCKICSEVGQDIVNLIGLTNLDITHVGLHPEKEEEAKLKGVKVFPALVLSNGNVLHFNVLEHEGNIECLL</sequence>
<comment type="caution">
    <text evidence="2">The sequence shown here is derived from an EMBL/GenBank/DDBJ whole genome shotgun (WGS) entry which is preliminary data.</text>
</comment>
<evidence type="ECO:0000313" key="4">
    <source>
        <dbReference type="Proteomes" id="UP001278738"/>
    </source>
</evidence>
<gene>
    <name evidence="1" type="ORF">SGQ18_09645</name>
    <name evidence="2" type="ORF">SGQ44_07845</name>
</gene>
<dbReference type="AlphaFoldDB" id="A0AAJ2SG59"/>
<dbReference type="EMBL" id="JAWXVH010000003">
    <property type="protein sequence ID" value="MDX6185664.1"/>
    <property type="molecule type" value="Genomic_DNA"/>
</dbReference>
<dbReference type="RefSeq" id="WP_229974893.1">
    <property type="nucleotide sequence ID" value="NZ_CP087133.1"/>
</dbReference>
<dbReference type="Gene3D" id="3.40.30.10">
    <property type="entry name" value="Glutaredoxin"/>
    <property type="match status" value="1"/>
</dbReference>
<protein>
    <submittedName>
        <fullName evidence="2">Thioredoxin family protein</fullName>
    </submittedName>
</protein>
<dbReference type="EMBL" id="JAWXVG010000003">
    <property type="protein sequence ID" value="MDX6182423.1"/>
    <property type="molecule type" value="Genomic_DNA"/>
</dbReference>
<proteinExistence type="predicted"/>
<accession>A0AAJ2SG59</accession>
<dbReference type="Proteomes" id="UP001270053">
    <property type="component" value="Unassembled WGS sequence"/>
</dbReference>
<evidence type="ECO:0000313" key="3">
    <source>
        <dbReference type="Proteomes" id="UP001270053"/>
    </source>
</evidence>
<dbReference type="Proteomes" id="UP001278738">
    <property type="component" value="Unassembled WGS sequence"/>
</dbReference>
<name>A0AAJ2SG59_9FLAO</name>
<reference evidence="2 4" key="1">
    <citation type="submission" date="2023-11" db="EMBL/GenBank/DDBJ databases">
        <title>Unpublished Manusciprt.</title>
        <authorList>
            <person name="Saticioglu I.B."/>
            <person name="Ay H."/>
            <person name="Ajmi N."/>
            <person name="Altun S."/>
            <person name="Duman M."/>
        </authorList>
    </citation>
    <scope>NUCLEOTIDE SEQUENCE</scope>
    <source>
        <strain evidence="1 4">Fl-33</strain>
        <strain evidence="2">Fl-77</strain>
    </source>
</reference>